<gene>
    <name evidence="10" type="ORF">PLOB_00037399</name>
</gene>
<dbReference type="PROSITE" id="PS01286">
    <property type="entry name" value="FA58C_2"/>
    <property type="match status" value="2"/>
</dbReference>
<dbReference type="PROSITE" id="PS50022">
    <property type="entry name" value="FA58C_3"/>
    <property type="match status" value="4"/>
</dbReference>
<keyword evidence="4" id="KW-0812">Transmembrane</keyword>
<feature type="domain" description="F5/8 type C" evidence="6">
    <location>
        <begin position="2245"/>
        <end position="2393"/>
    </location>
</feature>
<dbReference type="InterPro" id="IPR000082">
    <property type="entry name" value="SEA_dom"/>
</dbReference>
<evidence type="ECO:0000256" key="5">
    <source>
        <dbReference type="SAM" id="SignalP"/>
    </source>
</evidence>
<dbReference type="PROSITE" id="PS50024">
    <property type="entry name" value="SEA"/>
    <property type="match status" value="1"/>
</dbReference>
<dbReference type="SMART" id="SM00231">
    <property type="entry name" value="FA58C"/>
    <property type="match status" value="4"/>
</dbReference>
<dbReference type="InterPro" id="IPR036364">
    <property type="entry name" value="SEA_dom_sf"/>
</dbReference>
<feature type="signal peptide" evidence="5">
    <location>
        <begin position="1"/>
        <end position="20"/>
    </location>
</feature>
<dbReference type="PROSITE" id="PS01285">
    <property type="entry name" value="FA58C_1"/>
    <property type="match status" value="2"/>
</dbReference>
<dbReference type="InterPro" id="IPR000922">
    <property type="entry name" value="Lectin_gal-bd_dom"/>
</dbReference>
<dbReference type="SUPFAM" id="SSF82671">
    <property type="entry name" value="SEA domain"/>
    <property type="match status" value="1"/>
</dbReference>
<dbReference type="Gene3D" id="2.60.120.260">
    <property type="entry name" value="Galactose-binding domain-like"/>
    <property type="match status" value="4"/>
</dbReference>
<evidence type="ECO:0000256" key="1">
    <source>
        <dbReference type="ARBA" id="ARBA00022734"/>
    </source>
</evidence>
<dbReference type="Gene3D" id="2.60.120.740">
    <property type="match status" value="1"/>
</dbReference>
<evidence type="ECO:0000256" key="4">
    <source>
        <dbReference type="SAM" id="Phobius"/>
    </source>
</evidence>
<feature type="chain" id="PRO_5045435702" description="Macrophage mannose receptor 1-like" evidence="5">
    <location>
        <begin position="21"/>
        <end position="2766"/>
    </location>
</feature>
<evidence type="ECO:0000259" key="9">
    <source>
        <dbReference type="PROSITE" id="PS50228"/>
    </source>
</evidence>
<dbReference type="Pfam" id="PF01390">
    <property type="entry name" value="SEA"/>
    <property type="match status" value="1"/>
</dbReference>
<dbReference type="Pfam" id="PF13385">
    <property type="entry name" value="Laminin_G_3"/>
    <property type="match status" value="1"/>
</dbReference>
<dbReference type="InterPro" id="IPR016187">
    <property type="entry name" value="CTDL_fold"/>
</dbReference>
<evidence type="ECO:0000313" key="11">
    <source>
        <dbReference type="Proteomes" id="UP001159405"/>
    </source>
</evidence>
<keyword evidence="11" id="KW-1185">Reference proteome</keyword>
<dbReference type="SMART" id="SM00034">
    <property type="entry name" value="CLECT"/>
    <property type="match status" value="11"/>
</dbReference>
<dbReference type="PROSITE" id="PS00615">
    <property type="entry name" value="C_TYPE_LECTIN_1"/>
    <property type="match status" value="6"/>
</dbReference>
<feature type="domain" description="F5/8 type C" evidence="6">
    <location>
        <begin position="2397"/>
        <end position="2543"/>
    </location>
</feature>
<organism evidence="10 11">
    <name type="scientific">Porites lobata</name>
    <dbReference type="NCBI Taxonomy" id="104759"/>
    <lineage>
        <taxon>Eukaryota</taxon>
        <taxon>Metazoa</taxon>
        <taxon>Cnidaria</taxon>
        <taxon>Anthozoa</taxon>
        <taxon>Hexacorallia</taxon>
        <taxon>Scleractinia</taxon>
        <taxon>Fungiina</taxon>
        <taxon>Poritidae</taxon>
        <taxon>Porites</taxon>
    </lineage>
</organism>
<feature type="domain" description="F5/8 type C" evidence="6">
    <location>
        <begin position="2095"/>
        <end position="2241"/>
    </location>
</feature>
<evidence type="ECO:0000259" key="7">
    <source>
        <dbReference type="PROSITE" id="PS50024"/>
    </source>
</evidence>
<dbReference type="InterPro" id="IPR043159">
    <property type="entry name" value="Lectin_gal-bd_sf"/>
</dbReference>
<feature type="domain" description="C-type lectin" evidence="8">
    <location>
        <begin position="1228"/>
        <end position="1351"/>
    </location>
</feature>
<dbReference type="InterPro" id="IPR033989">
    <property type="entry name" value="CD209-like_CTLD"/>
</dbReference>
<dbReference type="CDD" id="cd00057">
    <property type="entry name" value="FA58C"/>
    <property type="match status" value="4"/>
</dbReference>
<feature type="domain" description="F5/8 type C" evidence="6">
    <location>
        <begin position="447"/>
        <end position="599"/>
    </location>
</feature>
<dbReference type="PROSITE" id="PS50041">
    <property type="entry name" value="C_TYPE_LECTIN_2"/>
    <property type="match status" value="11"/>
</dbReference>
<protein>
    <recommendedName>
        <fullName evidence="12">Macrophage mannose receptor 1-like</fullName>
    </recommendedName>
</protein>
<dbReference type="PROSITE" id="PS51257">
    <property type="entry name" value="PROKAR_LIPOPROTEIN"/>
    <property type="match status" value="1"/>
</dbReference>
<feature type="domain" description="SUEL-type lectin" evidence="9">
    <location>
        <begin position="1126"/>
        <end position="1210"/>
    </location>
</feature>
<keyword evidence="5" id="KW-0732">Signal</keyword>
<feature type="domain" description="C-type lectin" evidence="8">
    <location>
        <begin position="314"/>
        <end position="439"/>
    </location>
</feature>
<dbReference type="Gene3D" id="2.60.120.200">
    <property type="match status" value="1"/>
</dbReference>
<dbReference type="PANTHER" id="PTHR22803">
    <property type="entry name" value="MANNOSE, PHOSPHOLIPASE, LECTIN RECEPTOR RELATED"/>
    <property type="match status" value="1"/>
</dbReference>
<dbReference type="PROSITE" id="PS50228">
    <property type="entry name" value="SUEL_LECTIN"/>
    <property type="match status" value="1"/>
</dbReference>
<keyword evidence="2" id="KW-1015">Disulfide bond</keyword>
<dbReference type="InterPro" id="IPR050111">
    <property type="entry name" value="C-type_lectin/snaclec_domain"/>
</dbReference>
<feature type="domain" description="C-type lectin" evidence="8">
    <location>
        <begin position="986"/>
        <end position="1104"/>
    </location>
</feature>
<dbReference type="InterPro" id="IPR018378">
    <property type="entry name" value="C-type_lectin_CS"/>
</dbReference>
<feature type="domain" description="C-type lectin" evidence="8">
    <location>
        <begin position="1682"/>
        <end position="1806"/>
    </location>
</feature>
<evidence type="ECO:0000259" key="8">
    <source>
        <dbReference type="PROSITE" id="PS50041"/>
    </source>
</evidence>
<dbReference type="Pfam" id="PF00059">
    <property type="entry name" value="Lectin_C"/>
    <property type="match status" value="11"/>
</dbReference>
<dbReference type="CDD" id="cd03590">
    <property type="entry name" value="CLECT_DC-SIGN_like"/>
    <property type="match status" value="1"/>
</dbReference>
<sequence length="2766" mass="308805">MVVPLRISLALAAIFHIISGCPTGWYGFGNSCYLFKVRTLTVRGLSWEDARRKCLNYGGDLVSVANKSEMDFIYSKSSQHTNEKYWIGLNDRQNESLFVWSDGTPYNRSVYSNWYPNEPNDRAGEDCVELYGRKWNDNSCKKEFSYICERPKGVPMPTFKTVAPPPTFATIACPAGWEFYGSSCYKFSDMKKNWLDAKTDCRASGGYLLKIDDATEQHFITYRLISGNKHGGWIGLTDAAVEGTYRWESDNSLVNYTHWATEEPNDFGGVEDCVTVWGGGSAGFWNDDYCDTEHYYICEKPEGRNLCPTNWRSLGDFCYQFNVHGALYKNWVDAEKACMSYNRSTELISINSVAEQAFVLRQLKDLKVSQVWLGLNDRKVEGRYEWSDRSQLSYRNWEAGEPSTGVSAEFSDCTVIDGNTQNGTWSTSSCFFRRGYICKRKRGMGQCDSPFGMEDGNIDDNQISASSVYNASCQASQARLRLASSNTTVGAWCAAKNTVGEYLQVDLGVVRQITHIALQGRPQSSEFVKTFYLKYGNNGLDFNSYGQNATVKYKILTGNLNAKSVKNIVLPESIDARFLRIYPLTWNSRICLRTEIYGCAAQASSKKCGVGWEVGLDSTCYQINSDQRKLWADARATCLNRGGDLVSILSVREKNWLNNRLKALSGWAYSFWIGLNDRDMHKHFYWSDGSPVRLTAWDGGYPKDYTSQNLRACVEIDATRGAWRDVSCGEYRPFICKRKMAPTNDVKFPVTGNWISGTDYYWPMDAIVDGMALGTLPATAHGIVIKSDHPQNGWDTLEFRSYQSYLDARSLPVLCVTDPTQCSNGITVSFVVRFEDATKQWARNTFIVDTIGDETFQQGNRGFAVYVVNGRLHVKVLTRVREWTVDHTLITGALAWQHVVFTWQLEKGLQLYLNGSLSTSNQYGTTTLQDSSASTTLTIGSKSNQTSAGEYYMRSLAVWKRALSSQEVKGIYLAEYGRCRTGWKDFGRYCYQFNLNKKSWSDARVACMNQQAQLASIHSPVEQAHITLEVGPYGLQEHAWIGLHDRGVESEFEWSDGSAVQYTYWKDWNPDNWANSEDCVNVRSDNDGRWNDENCRTNRPYICKKSKEYFPILGPTPTPAPQKKFVCQYTSAVLSCPLSTVLTITSAIWGRTDVNQCGFVSVNNCRLNVTSNIKAKCDRTNHCSLRALGSFGSEPCKGVSKYLEIDYVCRKGVEKSSGCAFGWEQSPDGSRCFRLMFDRKSWKDARSKCRNASAELASFHSSTENIFLTSLLVNSWDIGDVGGIWIGLADVDQKGVYHWTDNSTVDYTSWFNGQPDARKKSCVRASLQHGKMSWLFWEDEDCTVTLPYACAKYSSHTQQPTVPSTTGANTQCPSGWMLNGPACYKMITQSKTWTAARDVCRGFSQNSDLVSIHSLTENTFVANLLNNSAFSFWIGLSDRGILFGYGWSDKSPVGFTRWNPQQPNSHHGQQPCVEMYSAGEWGDTGCYSVKQFVCKMPRSDIVQSTGSPITAPAVPSTQAPGICPPGWILWNKMCYYFANHLTSSKLSWYDARTACQKIRGGDLVSILSAAENSFIKSRIATHSSSSLWIGLNDIGTEASYKWSDGSPVAYTNYNYREPNDWIGVEDCLEMYRWNGKWNDLHCSMLRPYICKKTNNSLIPAFTLIPPTPGPTLGRCKSGWVNYDKSCYLFVSDSLQGWTNARDVCRKGLNTSMKGDLVTVDDQYEQAFLTTMLQDKQTNFWIGFNDIFHEGSFFWTDNSQVKYTNWNAKQPKGFGYSLDCVDLTQAGGNAGRWNNVACSQKKGFICETGALPLGPTTGPPSNGTCPPHYELLGGDCYFVSYVKLSWQEAREACQRESGGDLMSVHSPYEQAFVVRSLKNDNGGLWLGFVREAGSAEFTWSDNSVTMYTYWAANEPDDMGSQRSCVVANNSNSKAGLWDEIDCSARNGFICRIRKGEPHISPSVLGSCPTGWEKFEKNCYQFKESNKLPWTAARAACQRQGSDLVSITSRHEQDFIAYHYQNKLAFGNLWIGLNDRAMERGYTWSDGSPVTFINWHSSEPSNNFYENCIEMYQNSFQWNDLRCIEARGYICKQPLECSTAQGMVSGRIKVNQVTASSSLSAQYSPGMARLQSSTAWCAGNPQAEPFIQVDLLTETRLTKISTQGFIFFGVASYIRTFTIQTSEDGVIFKSYKKNGKDWVFTANRDANSVVASAIKPPVDTRLIRIVPVSWTGSLCIRMEFYGCPYACETPLGLQSGAVKDASLSASSYNDSSHMVTNARPSQSTGWCAKFSDAQPWIQISFPDVERKITKIATWGGGKGTGYVTVYRLAFTDVADVTLWSDYTEGGKIRNFRGNQDSTNPMTHRLAEPIITRTIRVKPQRWSPVGACLRLELFGCEDGCDTALGLRQGIIRDSAISASSSLDQSHAANQGRLNGSAGWCASDSDKNAFFVVDLTTRMKIRKVSMQGAKDGKGFIKSYTISTRDDANLSWRPFSQDNKIKVFFANIDSTSVVSTLFEFPTLLGRYIKIKAVTWNIRPCLRLELFGCRTDPHPTPTPSSRPATETQPPPKNVAYAGSVKLSQEEWTDDYKNPNSDAYKVLASKVEKSIREVYSGVDKASLAFSNAMVTGFRRGSIIVLFNLTFTRDIADELGANVTRNLVKAVQSGSLGGLAVDPNSLTITQSAGNGNTGNHVTAAARTGGKSASGLSSGAKAGIAVTVLLLVGLGFGTAAWWFYKHKKGKHLLDNQQFNNPVYFSSENQAVDSSKNVKG</sequence>
<dbReference type="SUPFAM" id="SSF56436">
    <property type="entry name" value="C-type lectin-like"/>
    <property type="match status" value="11"/>
</dbReference>
<evidence type="ECO:0000256" key="2">
    <source>
        <dbReference type="ARBA" id="ARBA00023157"/>
    </source>
</evidence>
<dbReference type="SUPFAM" id="SSF49899">
    <property type="entry name" value="Concanavalin A-like lectins/glucanases"/>
    <property type="match status" value="1"/>
</dbReference>
<dbReference type="InterPro" id="IPR008979">
    <property type="entry name" value="Galactose-bd-like_sf"/>
</dbReference>
<dbReference type="InterPro" id="IPR001304">
    <property type="entry name" value="C-type_lectin-like"/>
</dbReference>
<dbReference type="InterPro" id="IPR000421">
    <property type="entry name" value="FA58C"/>
</dbReference>
<accession>A0ABN8P6T5</accession>
<feature type="region of interest" description="Disordered" evidence="3">
    <location>
        <begin position="2546"/>
        <end position="2567"/>
    </location>
</feature>
<feature type="domain" description="C-type lectin" evidence="8">
    <location>
        <begin position="616"/>
        <end position="737"/>
    </location>
</feature>
<reference evidence="10 11" key="1">
    <citation type="submission" date="2022-05" db="EMBL/GenBank/DDBJ databases">
        <authorList>
            <consortium name="Genoscope - CEA"/>
            <person name="William W."/>
        </authorList>
    </citation>
    <scope>NUCLEOTIDE SEQUENCE [LARGE SCALE GENOMIC DNA]</scope>
</reference>
<feature type="domain" description="C-type lectin" evidence="8">
    <location>
        <begin position="180"/>
        <end position="299"/>
    </location>
</feature>
<keyword evidence="1" id="KW-0430">Lectin</keyword>
<dbReference type="EMBL" id="CALNXK010000054">
    <property type="protein sequence ID" value="CAH3134503.1"/>
    <property type="molecule type" value="Genomic_DNA"/>
</dbReference>
<keyword evidence="4" id="KW-1133">Transmembrane helix</keyword>
<dbReference type="Pfam" id="PF00754">
    <property type="entry name" value="F5_F8_type_C"/>
    <property type="match status" value="4"/>
</dbReference>
<feature type="domain" description="C-type lectin" evidence="8">
    <location>
        <begin position="1530"/>
        <end position="1651"/>
    </location>
</feature>
<dbReference type="Pfam" id="PF02140">
    <property type="entry name" value="SUEL_Lectin"/>
    <property type="match status" value="1"/>
</dbReference>
<dbReference type="SUPFAM" id="SSF49785">
    <property type="entry name" value="Galactose-binding domain-like"/>
    <property type="match status" value="4"/>
</dbReference>
<feature type="domain" description="C-type lectin" evidence="8">
    <location>
        <begin position="1973"/>
        <end position="2090"/>
    </location>
</feature>
<proteinExistence type="predicted"/>
<dbReference type="PRINTS" id="PR01504">
    <property type="entry name" value="PNCREATITSAP"/>
</dbReference>
<dbReference type="Gene3D" id="3.10.100.10">
    <property type="entry name" value="Mannose-Binding Protein A, subunit A"/>
    <property type="match status" value="11"/>
</dbReference>
<evidence type="ECO:0000313" key="10">
    <source>
        <dbReference type="EMBL" id="CAH3134503.1"/>
    </source>
</evidence>
<feature type="domain" description="SEA" evidence="7">
    <location>
        <begin position="2566"/>
        <end position="2681"/>
    </location>
</feature>
<evidence type="ECO:0000259" key="6">
    <source>
        <dbReference type="PROSITE" id="PS50022"/>
    </source>
</evidence>
<dbReference type="CDD" id="cd22823">
    <property type="entry name" value="Gal_Rha_Lectin"/>
    <property type="match status" value="1"/>
</dbReference>
<dbReference type="InterPro" id="IPR016186">
    <property type="entry name" value="C-type_lectin-like/link_sf"/>
</dbReference>
<dbReference type="InterPro" id="IPR013320">
    <property type="entry name" value="ConA-like_dom_sf"/>
</dbReference>
<feature type="domain" description="C-type lectin" evidence="8">
    <location>
        <begin position="28"/>
        <end position="149"/>
    </location>
</feature>
<dbReference type="Gene3D" id="3.30.70.960">
    <property type="entry name" value="SEA domain"/>
    <property type="match status" value="1"/>
</dbReference>
<feature type="domain" description="C-type lectin" evidence="8">
    <location>
        <begin position="1379"/>
        <end position="1495"/>
    </location>
</feature>
<keyword evidence="4" id="KW-0472">Membrane</keyword>
<feature type="domain" description="C-type lectin" evidence="8">
    <location>
        <begin position="1831"/>
        <end position="1950"/>
    </location>
</feature>
<name>A0ABN8P6T5_9CNID</name>
<evidence type="ECO:0000256" key="3">
    <source>
        <dbReference type="SAM" id="MobiDB-lite"/>
    </source>
</evidence>
<dbReference type="Proteomes" id="UP001159405">
    <property type="component" value="Unassembled WGS sequence"/>
</dbReference>
<feature type="transmembrane region" description="Helical" evidence="4">
    <location>
        <begin position="2709"/>
        <end position="2731"/>
    </location>
</feature>
<dbReference type="CDD" id="cd00037">
    <property type="entry name" value="CLECT"/>
    <property type="match status" value="10"/>
</dbReference>
<evidence type="ECO:0008006" key="12">
    <source>
        <dbReference type="Google" id="ProtNLM"/>
    </source>
</evidence>
<comment type="caution">
    <text evidence="10">The sequence shown here is derived from an EMBL/GenBank/DDBJ whole genome shotgun (WGS) entry which is preliminary data.</text>
</comment>